<proteinExistence type="predicted"/>
<dbReference type="OrthoDB" id="3711359at2759"/>
<organism evidence="1 2">
    <name type="scientific">Cucurbitaria berberidis CBS 394.84</name>
    <dbReference type="NCBI Taxonomy" id="1168544"/>
    <lineage>
        <taxon>Eukaryota</taxon>
        <taxon>Fungi</taxon>
        <taxon>Dikarya</taxon>
        <taxon>Ascomycota</taxon>
        <taxon>Pezizomycotina</taxon>
        <taxon>Dothideomycetes</taxon>
        <taxon>Pleosporomycetidae</taxon>
        <taxon>Pleosporales</taxon>
        <taxon>Pleosporineae</taxon>
        <taxon>Cucurbitariaceae</taxon>
        <taxon>Cucurbitaria</taxon>
    </lineage>
</organism>
<dbReference type="Proteomes" id="UP000800039">
    <property type="component" value="Unassembled WGS sequence"/>
</dbReference>
<dbReference type="EMBL" id="ML976615">
    <property type="protein sequence ID" value="KAF1848125.1"/>
    <property type="molecule type" value="Genomic_DNA"/>
</dbReference>
<sequence>MGAPVSNWQQATLSQTGSFFDSITYDLRHIIYQHFDDLLPYTNGRSFSGYILSCQKAKNEVEEFTAIKLKRDLEAFGKLYEDKSTFAIGLPDIPKTSTFAQLRSITVTLPIQALFTSVGGDGIIFSPEPGYGWRLGTLQGLHLLCANYYDMVHVKFIGDPTETHITSTEQLPRCMYAALVAFIEVIFFVNPAEIQKEFQAQYLPSTGLSIGTATWPSPEWTEEQQASIRDWGDAKTYTWGPGWTPGLPIRTKRICLSWALNAHTPDISRAPLLGKTYRATQKHLKRLRLEHIPRDYAPLYYHVHNEASTVAEMGIISNWRWCSKYEDEPDYPHLPDQYDSTFHPPENNLTIRIIDHRFKVADCSSEGVGLGLQISEYSGV</sequence>
<accession>A0A9P4GN92</accession>
<dbReference type="GeneID" id="63853874"/>
<dbReference type="AlphaFoldDB" id="A0A9P4GN92"/>
<evidence type="ECO:0000313" key="2">
    <source>
        <dbReference type="Proteomes" id="UP000800039"/>
    </source>
</evidence>
<evidence type="ECO:0000313" key="1">
    <source>
        <dbReference type="EMBL" id="KAF1848125.1"/>
    </source>
</evidence>
<dbReference type="RefSeq" id="XP_040790688.1">
    <property type="nucleotide sequence ID" value="XM_040936624.1"/>
</dbReference>
<reference evidence="1" key="1">
    <citation type="submission" date="2020-01" db="EMBL/GenBank/DDBJ databases">
        <authorList>
            <consortium name="DOE Joint Genome Institute"/>
            <person name="Haridas S."/>
            <person name="Albert R."/>
            <person name="Binder M."/>
            <person name="Bloem J."/>
            <person name="Labutti K."/>
            <person name="Salamov A."/>
            <person name="Andreopoulos B."/>
            <person name="Baker S.E."/>
            <person name="Barry K."/>
            <person name="Bills G."/>
            <person name="Bluhm B.H."/>
            <person name="Cannon C."/>
            <person name="Castanera R."/>
            <person name="Culley D.E."/>
            <person name="Daum C."/>
            <person name="Ezra D."/>
            <person name="Gonzalez J.B."/>
            <person name="Henrissat B."/>
            <person name="Kuo A."/>
            <person name="Liang C."/>
            <person name="Lipzen A."/>
            <person name="Lutzoni F."/>
            <person name="Magnuson J."/>
            <person name="Mondo S."/>
            <person name="Nolan M."/>
            <person name="Ohm R."/>
            <person name="Pangilinan J."/>
            <person name="Park H.-J."/>
            <person name="Ramirez L."/>
            <person name="Alfaro M."/>
            <person name="Sun H."/>
            <person name="Tritt A."/>
            <person name="Yoshinaga Y."/>
            <person name="Zwiers L.-H."/>
            <person name="Turgeon B.G."/>
            <person name="Goodwin S.B."/>
            <person name="Spatafora J.W."/>
            <person name="Crous P.W."/>
            <person name="Grigoriev I.V."/>
        </authorList>
    </citation>
    <scope>NUCLEOTIDE SEQUENCE</scope>
    <source>
        <strain evidence="1">CBS 394.84</strain>
    </source>
</reference>
<gene>
    <name evidence="1" type="ORF">K460DRAFT_403423</name>
</gene>
<comment type="caution">
    <text evidence="1">The sequence shown here is derived from an EMBL/GenBank/DDBJ whole genome shotgun (WGS) entry which is preliminary data.</text>
</comment>
<name>A0A9P4GN92_9PLEO</name>
<keyword evidence="2" id="KW-1185">Reference proteome</keyword>
<protein>
    <submittedName>
        <fullName evidence="1">Uncharacterized protein</fullName>
    </submittedName>
</protein>